<evidence type="ECO:0000313" key="1">
    <source>
        <dbReference type="EMBL" id="SER15270.1"/>
    </source>
</evidence>
<protein>
    <submittedName>
        <fullName evidence="1">Uncharacterized conserved protein</fullName>
    </submittedName>
</protein>
<dbReference type="Gene3D" id="3.30.70.1060">
    <property type="entry name" value="Dimeric alpha+beta barrel"/>
    <property type="match status" value="1"/>
</dbReference>
<dbReference type="OrthoDB" id="668782at2"/>
<sequence length="103" mass="10704">MRFVTIGYGGRDGYDRADPAVLDAAHARDRRLREAGAEVGAPVRVRNHGNAGTTVEDGAFLRADLPVAGSAVVGAASLEDAVELVRNTPCAVAHGVVEVWPLG</sequence>
<organism evidence="1 2">
    <name type="scientific">Lentzea xinjiangensis</name>
    <dbReference type="NCBI Taxonomy" id="402600"/>
    <lineage>
        <taxon>Bacteria</taxon>
        <taxon>Bacillati</taxon>
        <taxon>Actinomycetota</taxon>
        <taxon>Actinomycetes</taxon>
        <taxon>Pseudonocardiales</taxon>
        <taxon>Pseudonocardiaceae</taxon>
        <taxon>Lentzea</taxon>
    </lineage>
</organism>
<proteinExistence type="predicted"/>
<dbReference type="EMBL" id="FOFR01000008">
    <property type="protein sequence ID" value="SER15270.1"/>
    <property type="molecule type" value="Genomic_DNA"/>
</dbReference>
<dbReference type="RefSeq" id="WP_089952424.1">
    <property type="nucleotide sequence ID" value="NZ_FOFR01000008.1"/>
</dbReference>
<accession>A0A1H9LV06</accession>
<dbReference type="AlphaFoldDB" id="A0A1H9LV06"/>
<dbReference type="InterPro" id="IPR011008">
    <property type="entry name" value="Dimeric_a/b-barrel"/>
</dbReference>
<gene>
    <name evidence="1" type="ORF">SAMN05216188_108115</name>
</gene>
<dbReference type="SUPFAM" id="SSF54909">
    <property type="entry name" value="Dimeric alpha+beta barrel"/>
    <property type="match status" value="1"/>
</dbReference>
<keyword evidence="2" id="KW-1185">Reference proteome</keyword>
<name>A0A1H9LV06_9PSEU</name>
<evidence type="ECO:0000313" key="2">
    <source>
        <dbReference type="Proteomes" id="UP000199352"/>
    </source>
</evidence>
<reference evidence="2" key="1">
    <citation type="submission" date="2016-10" db="EMBL/GenBank/DDBJ databases">
        <authorList>
            <person name="Varghese N."/>
            <person name="Submissions S."/>
        </authorList>
    </citation>
    <scope>NUCLEOTIDE SEQUENCE [LARGE SCALE GENOMIC DNA]</scope>
    <source>
        <strain evidence="2">CGMCC 4.3525</strain>
    </source>
</reference>
<dbReference type="Proteomes" id="UP000199352">
    <property type="component" value="Unassembled WGS sequence"/>
</dbReference>
<dbReference type="STRING" id="402600.SAMN05216188_108115"/>